<feature type="domain" description="SLH" evidence="3">
    <location>
        <begin position="1577"/>
        <end position="1634"/>
    </location>
</feature>
<dbReference type="InterPro" id="IPR029052">
    <property type="entry name" value="Metallo-depent_PP-like"/>
</dbReference>
<dbReference type="Pfam" id="PF00932">
    <property type="entry name" value="LTD"/>
    <property type="match status" value="1"/>
</dbReference>
<dbReference type="InterPro" id="IPR036907">
    <property type="entry name" value="5'-Nucleotdase_C_sf"/>
</dbReference>
<organism evidence="5 6">
    <name type="scientific">Serinibacter salmoneus</name>
    <dbReference type="NCBI Taxonomy" id="556530"/>
    <lineage>
        <taxon>Bacteria</taxon>
        <taxon>Bacillati</taxon>
        <taxon>Actinomycetota</taxon>
        <taxon>Actinomycetes</taxon>
        <taxon>Micrococcales</taxon>
        <taxon>Beutenbergiaceae</taxon>
        <taxon>Serinibacter</taxon>
    </lineage>
</organism>
<comment type="caution">
    <text evidence="5">The sequence shown here is derived from an EMBL/GenBank/DDBJ whole genome shotgun (WGS) entry which is preliminary data.</text>
</comment>
<dbReference type="PANTHER" id="PTHR42834">
    <property type="entry name" value="ENDONUCLEASE/EXONUCLEASE/PHOSPHATASE FAMILY PROTEIN (AFU_ORTHOLOGUE AFUA_3G09210)"/>
    <property type="match status" value="1"/>
</dbReference>
<dbReference type="InterPro" id="IPR036415">
    <property type="entry name" value="Lamin_tail_dom_sf"/>
</dbReference>
<dbReference type="CDD" id="cd10283">
    <property type="entry name" value="MnuA_DNase1-like"/>
    <property type="match status" value="1"/>
</dbReference>
<name>A0A2A9D2P1_9MICO</name>
<feature type="domain" description="SLH" evidence="3">
    <location>
        <begin position="1509"/>
        <end position="1575"/>
    </location>
</feature>
<dbReference type="InterPro" id="IPR004843">
    <property type="entry name" value="Calcineurin-like_PHP"/>
</dbReference>
<evidence type="ECO:0000313" key="6">
    <source>
        <dbReference type="Proteomes" id="UP000224915"/>
    </source>
</evidence>
<dbReference type="CDD" id="cd04486">
    <property type="entry name" value="YhcR_OBF_like"/>
    <property type="match status" value="1"/>
</dbReference>
<gene>
    <name evidence="5" type="ORF">ATL40_2586</name>
</gene>
<evidence type="ECO:0000259" key="3">
    <source>
        <dbReference type="PROSITE" id="PS51272"/>
    </source>
</evidence>
<feature type="domain" description="LTD" evidence="4">
    <location>
        <begin position="6"/>
        <end position="141"/>
    </location>
</feature>
<proteinExistence type="predicted"/>
<dbReference type="GO" id="GO:0016787">
    <property type="term" value="F:hydrolase activity"/>
    <property type="evidence" value="ECO:0007669"/>
    <property type="project" value="InterPro"/>
</dbReference>
<dbReference type="InterPro" id="IPR001119">
    <property type="entry name" value="SLH_dom"/>
</dbReference>
<dbReference type="EMBL" id="PDJD01000001">
    <property type="protein sequence ID" value="PFG20967.1"/>
    <property type="molecule type" value="Genomic_DNA"/>
</dbReference>
<dbReference type="Pfam" id="PF02872">
    <property type="entry name" value="5_nucleotid_C"/>
    <property type="match status" value="1"/>
</dbReference>
<keyword evidence="1" id="KW-0732">Signal</keyword>
<dbReference type="SUPFAM" id="SSF56219">
    <property type="entry name" value="DNase I-like"/>
    <property type="match status" value="1"/>
</dbReference>
<dbReference type="SUPFAM" id="SSF74853">
    <property type="entry name" value="Lamin A/C globular tail domain"/>
    <property type="match status" value="1"/>
</dbReference>
<evidence type="ECO:0000259" key="4">
    <source>
        <dbReference type="PROSITE" id="PS51841"/>
    </source>
</evidence>
<dbReference type="InterPro" id="IPR047971">
    <property type="entry name" value="ExeM-like"/>
</dbReference>
<dbReference type="PANTHER" id="PTHR42834:SF1">
    <property type="entry name" value="ENDONUCLEASE_EXONUCLEASE_PHOSPHATASE FAMILY PROTEIN (AFU_ORTHOLOGUE AFUA_3G09210)"/>
    <property type="match status" value="1"/>
</dbReference>
<dbReference type="SUPFAM" id="SSF55816">
    <property type="entry name" value="5'-nucleotidase (syn. UDP-sugar hydrolase), C-terminal domain"/>
    <property type="match status" value="1"/>
</dbReference>
<dbReference type="Pfam" id="PF00149">
    <property type="entry name" value="Metallophos"/>
    <property type="match status" value="1"/>
</dbReference>
<accession>A0A2A9D2P1</accession>
<feature type="region of interest" description="Disordered" evidence="2">
    <location>
        <begin position="147"/>
        <end position="189"/>
    </location>
</feature>
<evidence type="ECO:0000313" key="5">
    <source>
        <dbReference type="EMBL" id="PFG20967.1"/>
    </source>
</evidence>
<feature type="region of interest" description="Disordered" evidence="2">
    <location>
        <begin position="644"/>
        <end position="666"/>
    </location>
</feature>
<dbReference type="PRINTS" id="PR01607">
    <property type="entry name" value="APYRASEFAMLY"/>
</dbReference>
<protein>
    <submittedName>
        <fullName evidence="5">5'-nucleotidase</fullName>
    </submittedName>
</protein>
<evidence type="ECO:0000256" key="1">
    <source>
        <dbReference type="ARBA" id="ARBA00022729"/>
    </source>
</evidence>
<dbReference type="Gene3D" id="3.90.780.10">
    <property type="entry name" value="5'-Nucleotidase, C-terminal domain"/>
    <property type="match status" value="1"/>
</dbReference>
<dbReference type="RefSeq" id="WP_169925979.1">
    <property type="nucleotide sequence ID" value="NZ_PDJD01000001.1"/>
</dbReference>
<dbReference type="InterPro" id="IPR036691">
    <property type="entry name" value="Endo/exonu/phosph_ase_sf"/>
</dbReference>
<keyword evidence="6" id="KW-1185">Reference proteome</keyword>
<feature type="compositionally biased region" description="Polar residues" evidence="2">
    <location>
        <begin position="151"/>
        <end position="173"/>
    </location>
</feature>
<dbReference type="PROSITE" id="PS51272">
    <property type="entry name" value="SLH"/>
    <property type="match status" value="3"/>
</dbReference>
<evidence type="ECO:0000256" key="2">
    <source>
        <dbReference type="SAM" id="MobiDB-lite"/>
    </source>
</evidence>
<feature type="domain" description="SLH" evidence="3">
    <location>
        <begin position="1444"/>
        <end position="1508"/>
    </location>
</feature>
<sequence>MVPASAWAAVDPAAAVVINEVYGGGGNTGATYTHDYIELRNTSDAAVSVDGWSVQYASSAGTNWSGVAGLSGEIPAGELYLVELDGGANGDPLPTPDATGRFNMSASNGNVALASQAGALSCQTTACASDAAVVDLVGFGTGAAYAGSQAPAGNNTTSVARDAEGTNTANNGDDFTAGTPTPGALADDAEPTEPIELTIAEIQGTGDMTPYDGEAVTTRGIVTAAYPSGGMNGYVLQTAGTGGETESRTASDGIFIYSSATVGEVEIGDFVEVTGNAGEYSGLTQISVASGGVTVLEEAADPIVPLAMTWPETEAEREVIESMLIAPEGDFTVSNTYATNQYGSVGLAAGTGPLLQPTEVALPGSPEADAVEADNEARGVVLDDATTTNYLSNGDLTPPYVSLTEPVRVGTPVTFTEPLVVDYRFGAWTFNPTSPLLADADAPATFADTRTAAPEEVGGDLTVASFNVLNYFTTLGADTAGCQAYTDRDGNPVTVRTGCDPRGAWGEADLQRQQDKLVSAITATDASVVGLMEIENSAVLGETADEATATLVDALNAAEGSDVWAYVPSSADLPPLDEQDVITNAIIYQVAEATPVGESRALGDQSGSGEPFVNAREPIGQAFEPADGGESVFVVVNHFKSKGSAGPLPGDEDAGDGQGSSNASRVAQAEALRDWLPEVTEDGDAVALIGDFNSYTMEDPLQVFYAEGFHNAGAELDPESYSYSFSGLSGSLDHVLLNEAAMDRATGADIWNINAPESVALEYSRYNNHGTLFYDDSAYRSSDHDPIVVGLTAGEESETELVGLLNINDFHGRIDGNTVAFAGTVAEQEKLISDAGGSFLFLSAGDNIGASVFASSSQGDQPTIDVLNALGLAASAVGNHEFDQGLDDLIDRVMEGGANAAWPYLGANVYDAAGVPVLPEYEILDAGGVSVAVIGTVTEETPALVSPGGIEGLTFGDPVEATNRVAAQLSDGDEGNGEADIIVAEFHEGAGAGTPDGSTLEQEVAAGGVFAQIVEETSPVVDAIFTGHTHKEYAWMAPVPGEPGRERPIVQTGSYGEFLGKVLLEFDPATGEVVSASAENIARSTTPDAELIAEFPMVAEVDEIVQAALEVAAEIGDEPIGEVTADITTANAAGSFVDGFYEWDLVEGALPTKGDDRASESTLGALVGDALLASLSDELRGGADIGVVNPGGLRAELYYDQDGVITYAEANAVLPFLNNLWTTTLTGEQVVEMLEQQWQTTSEGEVPSRPYLQLGLSSNVTYTYEVDPDGDGVLLGDADDQGRHITSVMIDGEPLDPAGSYTVGSFSFLLQGGDNFRVFTEGSDTRDTGLVDRDAWIDYLTEASPVSPDFARQAVAVQDQPEEVTLGEQVVFTASMLNLTSLNSPENTTATVWLGETEVGEVPVVDGQAVVDLVLPATGQAGASELVLVAQPSGTTVTMPVEVIGSPFIDVAPSNMFYEEILWLYEQGISTGWMTPQGAQFRPLEPINRDAMAAFLYRMADVEDYTPPATSPFVDVSTSNMFYTEIAWLYEEGISTGWMTSAGREFRPLEPIARDAMAAFLYRMADEPEFTPPTVSPFVDVSTSNMFYTEITWMQATGIATGWVGNNGTSEYKPLNDVARDAMAAFLYRFDHME</sequence>
<reference evidence="5 6" key="1">
    <citation type="submission" date="2017-10" db="EMBL/GenBank/DDBJ databases">
        <title>Sequencing the genomes of 1000 actinobacteria strains.</title>
        <authorList>
            <person name="Klenk H.-P."/>
        </authorList>
    </citation>
    <scope>NUCLEOTIDE SEQUENCE [LARGE SCALE GENOMIC DNA]</scope>
    <source>
        <strain evidence="5 6">DSM 21801</strain>
    </source>
</reference>
<dbReference type="InterPro" id="IPR006179">
    <property type="entry name" value="5_nucleotidase/apyrase"/>
</dbReference>
<dbReference type="NCBIfam" id="NF033681">
    <property type="entry name" value="ExeM_NucH_DNase"/>
    <property type="match status" value="1"/>
</dbReference>
<dbReference type="InterPro" id="IPR001322">
    <property type="entry name" value="Lamin_tail_dom"/>
</dbReference>
<dbReference type="GO" id="GO:0009166">
    <property type="term" value="P:nucleotide catabolic process"/>
    <property type="evidence" value="ECO:0007669"/>
    <property type="project" value="InterPro"/>
</dbReference>
<dbReference type="Proteomes" id="UP000224915">
    <property type="component" value="Unassembled WGS sequence"/>
</dbReference>
<dbReference type="InterPro" id="IPR008334">
    <property type="entry name" value="5'-Nucleotdase_C"/>
</dbReference>
<dbReference type="PROSITE" id="PS51841">
    <property type="entry name" value="LTD"/>
    <property type="match status" value="1"/>
</dbReference>
<dbReference type="SUPFAM" id="SSF56300">
    <property type="entry name" value="Metallo-dependent phosphatases"/>
    <property type="match status" value="1"/>
</dbReference>
<dbReference type="Gene3D" id="3.60.10.10">
    <property type="entry name" value="Endonuclease/exonuclease/phosphatase"/>
    <property type="match status" value="1"/>
</dbReference>
<dbReference type="Gene3D" id="3.60.21.10">
    <property type="match status" value="1"/>
</dbReference>